<evidence type="ECO:0000256" key="3">
    <source>
        <dbReference type="ARBA" id="ARBA00023125"/>
    </source>
</evidence>
<dbReference type="FunFam" id="1.10.10.2830:FF:000001">
    <property type="entry name" value="Chromosome partitioning protein ParB"/>
    <property type="match status" value="1"/>
</dbReference>
<comment type="similarity">
    <text evidence="1">Belongs to the ParB family.</text>
</comment>
<dbReference type="InterPro" id="IPR041468">
    <property type="entry name" value="HTH_ParB/Spo0J"/>
</dbReference>
<feature type="domain" description="ParB-like N-terminal" evidence="4">
    <location>
        <begin position="31"/>
        <end position="130"/>
    </location>
</feature>
<dbReference type="Gene3D" id="1.10.10.2830">
    <property type="match status" value="1"/>
</dbReference>
<dbReference type="CDD" id="cd16393">
    <property type="entry name" value="SPO0J_N"/>
    <property type="match status" value="1"/>
</dbReference>
<name>A0A1F8H0H1_9BACT</name>
<dbReference type="InterPro" id="IPR004437">
    <property type="entry name" value="ParB/RepB/Spo0J"/>
</dbReference>
<evidence type="ECO:0000313" key="5">
    <source>
        <dbReference type="EMBL" id="OGN31147.1"/>
    </source>
</evidence>
<dbReference type="Proteomes" id="UP000177111">
    <property type="component" value="Unassembled WGS sequence"/>
</dbReference>
<dbReference type="InterPro" id="IPR003115">
    <property type="entry name" value="ParB_N"/>
</dbReference>
<dbReference type="InterPro" id="IPR050336">
    <property type="entry name" value="Chromosome_partition/occlusion"/>
</dbReference>
<dbReference type="GO" id="GO:0007059">
    <property type="term" value="P:chromosome segregation"/>
    <property type="evidence" value="ECO:0007669"/>
    <property type="project" value="UniProtKB-KW"/>
</dbReference>
<dbReference type="Pfam" id="PF17762">
    <property type="entry name" value="HTH_ParB"/>
    <property type="match status" value="1"/>
</dbReference>
<dbReference type="InterPro" id="IPR036086">
    <property type="entry name" value="ParB/Sulfiredoxin_sf"/>
</dbReference>
<gene>
    <name evidence="5" type="ORF">A3I96_02545</name>
</gene>
<dbReference type="GO" id="GO:0003677">
    <property type="term" value="F:DNA binding"/>
    <property type="evidence" value="ECO:0007669"/>
    <property type="project" value="UniProtKB-KW"/>
</dbReference>
<sequence length="289" mass="32039">MKKLFGLGKGLGSLIPAGDGNSPRNQKENVFYVEVNKIKPNPNQPRRDFDEESIADLARSVRRYGILQPLLVAKIEDNSPRGLDVSYILLAGERRLRAAQKAGLPHVPVIIRDDFNEDKTRLEVALTENIQREDLNAIEQAEAYLKLQKEYGLTQQEIGEKVSKSRVAVANIIRLLSLPEDMKQAVKDGKIGYSSARGLLAFSDANQQRLAFDKLISGAVSKDDLEKMASQAKKNPKTRNEGRFLELEKNLSRTLQTPVAIHAGAGGGRIVVRFATLEDLNKIAKSIID</sequence>
<dbReference type="NCBIfam" id="TIGR00180">
    <property type="entry name" value="parB_part"/>
    <property type="match status" value="1"/>
</dbReference>
<dbReference type="AlphaFoldDB" id="A0A1F8H0H1"/>
<keyword evidence="2" id="KW-0159">Chromosome partition</keyword>
<organism evidence="5 6">
    <name type="scientific">Candidatus Yanofskybacteria bacterium RIFCSPLOWO2_02_FULL_44_18</name>
    <dbReference type="NCBI Taxonomy" id="1802705"/>
    <lineage>
        <taxon>Bacteria</taxon>
        <taxon>Candidatus Yanofskyibacteriota</taxon>
    </lineage>
</organism>
<dbReference type="SUPFAM" id="SSF110849">
    <property type="entry name" value="ParB/Sulfiredoxin"/>
    <property type="match status" value="1"/>
</dbReference>
<proteinExistence type="inferred from homology"/>
<reference evidence="5 6" key="1">
    <citation type="journal article" date="2016" name="Nat. Commun.">
        <title>Thousands of microbial genomes shed light on interconnected biogeochemical processes in an aquifer system.</title>
        <authorList>
            <person name="Anantharaman K."/>
            <person name="Brown C.T."/>
            <person name="Hug L.A."/>
            <person name="Sharon I."/>
            <person name="Castelle C.J."/>
            <person name="Probst A.J."/>
            <person name="Thomas B.C."/>
            <person name="Singh A."/>
            <person name="Wilkins M.J."/>
            <person name="Karaoz U."/>
            <person name="Brodie E.L."/>
            <person name="Williams K.H."/>
            <person name="Hubbard S.S."/>
            <person name="Banfield J.F."/>
        </authorList>
    </citation>
    <scope>NUCLEOTIDE SEQUENCE [LARGE SCALE GENOMIC DNA]</scope>
</reference>
<dbReference type="Gene3D" id="3.90.1530.30">
    <property type="match status" value="1"/>
</dbReference>
<dbReference type="Pfam" id="PF02195">
    <property type="entry name" value="ParB_N"/>
    <property type="match status" value="1"/>
</dbReference>
<dbReference type="GO" id="GO:0005694">
    <property type="term" value="C:chromosome"/>
    <property type="evidence" value="ECO:0007669"/>
    <property type="project" value="TreeGrafter"/>
</dbReference>
<accession>A0A1F8H0H1</accession>
<dbReference type="PANTHER" id="PTHR33375">
    <property type="entry name" value="CHROMOSOME-PARTITIONING PROTEIN PARB-RELATED"/>
    <property type="match status" value="1"/>
</dbReference>
<protein>
    <recommendedName>
        <fullName evidence="4">ParB-like N-terminal domain-containing protein</fullName>
    </recommendedName>
</protein>
<keyword evidence="3" id="KW-0238">DNA-binding</keyword>
<dbReference type="Pfam" id="PF23552">
    <property type="entry name" value="ParB_C"/>
    <property type="match status" value="1"/>
</dbReference>
<dbReference type="InterPro" id="IPR057240">
    <property type="entry name" value="ParB_dimer_C"/>
</dbReference>
<dbReference type="SMART" id="SM00470">
    <property type="entry name" value="ParB"/>
    <property type="match status" value="1"/>
</dbReference>
<evidence type="ECO:0000256" key="2">
    <source>
        <dbReference type="ARBA" id="ARBA00022829"/>
    </source>
</evidence>
<comment type="caution">
    <text evidence="5">The sequence shown here is derived from an EMBL/GenBank/DDBJ whole genome shotgun (WGS) entry which is preliminary data.</text>
</comment>
<dbReference type="EMBL" id="MGKT01000006">
    <property type="protein sequence ID" value="OGN31147.1"/>
    <property type="molecule type" value="Genomic_DNA"/>
</dbReference>
<evidence type="ECO:0000259" key="4">
    <source>
        <dbReference type="SMART" id="SM00470"/>
    </source>
</evidence>
<evidence type="ECO:0000256" key="1">
    <source>
        <dbReference type="ARBA" id="ARBA00006295"/>
    </source>
</evidence>
<dbReference type="PANTHER" id="PTHR33375:SF1">
    <property type="entry name" value="CHROMOSOME-PARTITIONING PROTEIN PARB-RELATED"/>
    <property type="match status" value="1"/>
</dbReference>
<dbReference type="FunFam" id="3.90.1530.30:FF:000001">
    <property type="entry name" value="Chromosome partitioning protein ParB"/>
    <property type="match status" value="1"/>
</dbReference>
<evidence type="ECO:0000313" key="6">
    <source>
        <dbReference type="Proteomes" id="UP000177111"/>
    </source>
</evidence>